<dbReference type="Gene3D" id="6.10.360.10">
    <property type="match status" value="1"/>
</dbReference>
<evidence type="ECO:0000256" key="4">
    <source>
        <dbReference type="ARBA" id="ARBA00022553"/>
    </source>
</evidence>
<dbReference type="GO" id="GO:0033269">
    <property type="term" value="C:internode region of axon"/>
    <property type="evidence" value="ECO:0007669"/>
    <property type="project" value="TreeGrafter"/>
</dbReference>
<gene>
    <name evidence="11" type="ORF">GDO86_020385</name>
</gene>
<evidence type="ECO:0000313" key="11">
    <source>
        <dbReference type="EMBL" id="KAG8430560.1"/>
    </source>
</evidence>
<dbReference type="PANTHER" id="PTHR47137:SF1">
    <property type="entry name" value="ERMIN"/>
    <property type="match status" value="1"/>
</dbReference>
<evidence type="ECO:0000256" key="1">
    <source>
        <dbReference type="ARBA" id="ARBA00004245"/>
    </source>
</evidence>
<dbReference type="Proteomes" id="UP000812440">
    <property type="component" value="Unassembled WGS sequence"/>
</dbReference>
<keyword evidence="6" id="KW-0206">Cytoskeleton</keyword>
<evidence type="ECO:0000256" key="8">
    <source>
        <dbReference type="ARBA" id="ARBA00026168"/>
    </source>
</evidence>
<keyword evidence="4" id="KW-0597">Phosphoprotein</keyword>
<dbReference type="GO" id="GO:0008360">
    <property type="term" value="P:regulation of cell shape"/>
    <property type="evidence" value="ECO:0007669"/>
    <property type="project" value="InterPro"/>
</dbReference>
<evidence type="ECO:0000256" key="6">
    <source>
        <dbReference type="ARBA" id="ARBA00023212"/>
    </source>
</evidence>
<dbReference type="GO" id="GO:0007015">
    <property type="term" value="P:actin filament organization"/>
    <property type="evidence" value="ECO:0007669"/>
    <property type="project" value="InterPro"/>
</dbReference>
<proteinExistence type="predicted"/>
<feature type="compositionally biased region" description="Polar residues" evidence="10">
    <location>
        <begin position="65"/>
        <end position="80"/>
    </location>
</feature>
<keyword evidence="3" id="KW-0963">Cytoplasm</keyword>
<dbReference type="GO" id="GO:0043209">
    <property type="term" value="C:myelin sheath"/>
    <property type="evidence" value="ECO:0007669"/>
    <property type="project" value="TreeGrafter"/>
</dbReference>
<dbReference type="InterPro" id="IPR008954">
    <property type="entry name" value="Moesin_tail_sf"/>
</dbReference>
<dbReference type="AlphaFoldDB" id="A0A8T2IHL5"/>
<dbReference type="GO" id="GO:0005856">
    <property type="term" value="C:cytoskeleton"/>
    <property type="evidence" value="ECO:0007669"/>
    <property type="project" value="UniProtKB-SubCell"/>
</dbReference>
<accession>A0A8T2IHL5</accession>
<comment type="function">
    <text evidence="7">Plays a role in cytoskeletal rearrangements during the late wrapping and/or compaction phases of myelinogenesis as well as in maintenance and stability of myelin sheath in the adult. May play an important role in late-stage oligodendroglia maturation, myelin/Ranvier node formation during CNS development, and in the maintenance and plasticity of related structures in the mature CNS.</text>
</comment>
<dbReference type="PANTHER" id="PTHR47137">
    <property type="entry name" value="ERMIN"/>
    <property type="match status" value="1"/>
</dbReference>
<feature type="region of interest" description="Disordered" evidence="10">
    <location>
        <begin position="44"/>
        <end position="80"/>
    </location>
</feature>
<dbReference type="EMBL" id="JAACNH010000846">
    <property type="protein sequence ID" value="KAG8430560.1"/>
    <property type="molecule type" value="Genomic_DNA"/>
</dbReference>
<dbReference type="InterPro" id="IPR045346">
    <property type="entry name" value="Ermin"/>
</dbReference>
<dbReference type="GO" id="GO:0001763">
    <property type="term" value="P:morphogenesis of a branching structure"/>
    <property type="evidence" value="ECO:0007669"/>
    <property type="project" value="TreeGrafter"/>
</dbReference>
<evidence type="ECO:0000256" key="7">
    <source>
        <dbReference type="ARBA" id="ARBA00025213"/>
    </source>
</evidence>
<comment type="subcellular location">
    <subcellularLocation>
        <location evidence="1">Cytoplasm</location>
        <location evidence="1">Cytoskeleton</location>
    </subcellularLocation>
</comment>
<comment type="caution">
    <text evidence="11">The sequence shown here is derived from an EMBL/GenBank/DDBJ whole genome shotgun (WGS) entry which is preliminary data.</text>
</comment>
<evidence type="ECO:0000256" key="10">
    <source>
        <dbReference type="SAM" id="MobiDB-lite"/>
    </source>
</evidence>
<dbReference type="GO" id="GO:0005938">
    <property type="term" value="C:cell cortex"/>
    <property type="evidence" value="ECO:0007669"/>
    <property type="project" value="TreeGrafter"/>
</dbReference>
<feature type="compositionally biased region" description="Basic and acidic residues" evidence="10">
    <location>
        <begin position="50"/>
        <end position="64"/>
    </location>
</feature>
<name>A0A8T2IHL5_9PIPI</name>
<comment type="subunit">
    <text evidence="2">Binds actin.</text>
</comment>
<keyword evidence="12" id="KW-1185">Reference proteome</keyword>
<dbReference type="GO" id="GO:0070062">
    <property type="term" value="C:extracellular exosome"/>
    <property type="evidence" value="ECO:0007669"/>
    <property type="project" value="TreeGrafter"/>
</dbReference>
<protein>
    <recommendedName>
        <fullName evidence="8">Ermin</fullName>
    </recommendedName>
    <alternativeName>
        <fullName evidence="9">Juxtanodin</fullName>
    </alternativeName>
</protein>
<dbReference type="SUPFAM" id="SSF48678">
    <property type="entry name" value="Moesin tail domain"/>
    <property type="match status" value="1"/>
</dbReference>
<keyword evidence="5" id="KW-0009">Actin-binding</keyword>
<evidence type="ECO:0000313" key="12">
    <source>
        <dbReference type="Proteomes" id="UP000812440"/>
    </source>
</evidence>
<evidence type="ECO:0000256" key="5">
    <source>
        <dbReference type="ARBA" id="ARBA00023203"/>
    </source>
</evidence>
<dbReference type="GO" id="GO:0031344">
    <property type="term" value="P:regulation of cell projection organization"/>
    <property type="evidence" value="ECO:0007669"/>
    <property type="project" value="TreeGrafter"/>
</dbReference>
<sequence length="204" mass="22645">MADETRILDPNDDLPLEVKLIHITDVPDDMADEEVECGTLGNDCELPVPIEDHHPRNDTDEDKATQGSDNITAGDINENTNFTEHGRSSAELKDLLPSDPAIDHSVDHLTCPTDDMEDEIISTECGSENGKESFTDEQEYGSKHSMSLSPTGSHQELPDGLSVGGGRPDILKHSYSRYDTVSYRKIRKGNTKQRIDEFESMMNL</sequence>
<evidence type="ECO:0000256" key="3">
    <source>
        <dbReference type="ARBA" id="ARBA00022490"/>
    </source>
</evidence>
<dbReference type="Pfam" id="PF20491">
    <property type="entry name" value="Ermin"/>
    <property type="match status" value="1"/>
</dbReference>
<evidence type="ECO:0000256" key="9">
    <source>
        <dbReference type="ARBA" id="ARBA00031224"/>
    </source>
</evidence>
<feature type="region of interest" description="Disordered" evidence="10">
    <location>
        <begin position="126"/>
        <end position="168"/>
    </location>
</feature>
<evidence type="ECO:0000256" key="2">
    <source>
        <dbReference type="ARBA" id="ARBA00011216"/>
    </source>
</evidence>
<dbReference type="GO" id="GO:0043025">
    <property type="term" value="C:neuronal cell body"/>
    <property type="evidence" value="ECO:0007669"/>
    <property type="project" value="TreeGrafter"/>
</dbReference>
<dbReference type="GO" id="GO:0051015">
    <property type="term" value="F:actin filament binding"/>
    <property type="evidence" value="ECO:0007669"/>
    <property type="project" value="InterPro"/>
</dbReference>
<dbReference type="OrthoDB" id="9947518at2759"/>
<dbReference type="GO" id="GO:0030175">
    <property type="term" value="C:filopodium"/>
    <property type="evidence" value="ECO:0007669"/>
    <property type="project" value="TreeGrafter"/>
</dbReference>
<dbReference type="GO" id="GO:0033270">
    <property type="term" value="C:paranode region of axon"/>
    <property type="evidence" value="ECO:0007669"/>
    <property type="project" value="TreeGrafter"/>
</dbReference>
<reference evidence="11" key="1">
    <citation type="thesis" date="2020" institute="ProQuest LLC" country="789 East Eisenhower Parkway, Ann Arbor, MI, USA">
        <title>Comparative Genomics and Chromosome Evolution.</title>
        <authorList>
            <person name="Mudd A.B."/>
        </authorList>
    </citation>
    <scope>NUCLEOTIDE SEQUENCE</scope>
    <source>
        <strain evidence="11">Female2</strain>
        <tissue evidence="11">Blood</tissue>
    </source>
</reference>
<organism evidence="11 12">
    <name type="scientific">Hymenochirus boettgeri</name>
    <name type="common">Congo dwarf clawed frog</name>
    <dbReference type="NCBI Taxonomy" id="247094"/>
    <lineage>
        <taxon>Eukaryota</taxon>
        <taxon>Metazoa</taxon>
        <taxon>Chordata</taxon>
        <taxon>Craniata</taxon>
        <taxon>Vertebrata</taxon>
        <taxon>Euteleostomi</taxon>
        <taxon>Amphibia</taxon>
        <taxon>Batrachia</taxon>
        <taxon>Anura</taxon>
        <taxon>Pipoidea</taxon>
        <taxon>Pipidae</taxon>
        <taxon>Pipinae</taxon>
        <taxon>Hymenochirus</taxon>
    </lineage>
</organism>
<feature type="compositionally biased region" description="Polar residues" evidence="10">
    <location>
        <begin position="144"/>
        <end position="154"/>
    </location>
</feature>